<dbReference type="Proteomes" id="UP001500979">
    <property type="component" value="Unassembled WGS sequence"/>
</dbReference>
<comment type="caution">
    <text evidence="3">The sequence shown here is derived from an EMBL/GenBank/DDBJ whole genome shotgun (WGS) entry which is preliminary data.</text>
</comment>
<sequence>MDVAGILATVAPQAGIGGVLLALLFFVMRHASSDRTDYRQALADAEARHAAELDRINTAHDAELAELRERLDAQERRTDELAQKLDDERRARWHAEDAAAQARRGNA</sequence>
<feature type="compositionally biased region" description="Basic and acidic residues" evidence="1">
    <location>
        <begin position="75"/>
        <end position="97"/>
    </location>
</feature>
<dbReference type="EMBL" id="BAAAUX010000001">
    <property type="protein sequence ID" value="GAA2772733.1"/>
    <property type="molecule type" value="Genomic_DNA"/>
</dbReference>
<keyword evidence="4" id="KW-1185">Reference proteome</keyword>
<dbReference type="RefSeq" id="WP_344677220.1">
    <property type="nucleotide sequence ID" value="NZ_BAAAUX010000001.1"/>
</dbReference>
<proteinExistence type="predicted"/>
<keyword evidence="2" id="KW-1133">Transmembrane helix</keyword>
<gene>
    <name evidence="3" type="ORF">GCM10010470_00290</name>
</gene>
<feature type="transmembrane region" description="Helical" evidence="2">
    <location>
        <begin position="6"/>
        <end position="27"/>
    </location>
</feature>
<reference evidence="3 4" key="1">
    <citation type="journal article" date="2019" name="Int. J. Syst. Evol. Microbiol.">
        <title>The Global Catalogue of Microorganisms (GCM) 10K type strain sequencing project: providing services to taxonomists for standard genome sequencing and annotation.</title>
        <authorList>
            <consortium name="The Broad Institute Genomics Platform"/>
            <consortium name="The Broad Institute Genome Sequencing Center for Infectious Disease"/>
            <person name="Wu L."/>
            <person name="Ma J."/>
        </authorList>
    </citation>
    <scope>NUCLEOTIDE SEQUENCE [LARGE SCALE GENOMIC DNA]</scope>
    <source>
        <strain evidence="3 4">JCM 9383</strain>
    </source>
</reference>
<evidence type="ECO:0000256" key="1">
    <source>
        <dbReference type="SAM" id="MobiDB-lite"/>
    </source>
</evidence>
<evidence type="ECO:0000313" key="3">
    <source>
        <dbReference type="EMBL" id="GAA2772733.1"/>
    </source>
</evidence>
<keyword evidence="2" id="KW-0472">Membrane</keyword>
<evidence type="ECO:0000256" key="2">
    <source>
        <dbReference type="SAM" id="Phobius"/>
    </source>
</evidence>
<name>A0ABN3UZG4_9PSEU</name>
<feature type="region of interest" description="Disordered" evidence="1">
    <location>
        <begin position="75"/>
        <end position="107"/>
    </location>
</feature>
<evidence type="ECO:0000313" key="4">
    <source>
        <dbReference type="Proteomes" id="UP001500979"/>
    </source>
</evidence>
<accession>A0ABN3UZG4</accession>
<keyword evidence="2" id="KW-0812">Transmembrane</keyword>
<protein>
    <submittedName>
        <fullName evidence="3">Uncharacterized protein</fullName>
    </submittedName>
</protein>
<organism evidence="3 4">
    <name type="scientific">Saccharopolyspora taberi</name>
    <dbReference type="NCBI Taxonomy" id="60895"/>
    <lineage>
        <taxon>Bacteria</taxon>
        <taxon>Bacillati</taxon>
        <taxon>Actinomycetota</taxon>
        <taxon>Actinomycetes</taxon>
        <taxon>Pseudonocardiales</taxon>
        <taxon>Pseudonocardiaceae</taxon>
        <taxon>Saccharopolyspora</taxon>
    </lineage>
</organism>